<reference evidence="1" key="1">
    <citation type="submission" date="2023-10" db="EMBL/GenBank/DDBJ databases">
        <authorList>
            <person name="Chen Y."/>
            <person name="Shah S."/>
            <person name="Dougan E. K."/>
            <person name="Thang M."/>
            <person name="Chan C."/>
        </authorList>
    </citation>
    <scope>NUCLEOTIDE SEQUENCE [LARGE SCALE GENOMIC DNA]</scope>
</reference>
<proteinExistence type="predicted"/>
<evidence type="ECO:0000313" key="2">
    <source>
        <dbReference type="Proteomes" id="UP001189429"/>
    </source>
</evidence>
<feature type="non-terminal residue" evidence="1">
    <location>
        <position position="69"/>
    </location>
</feature>
<dbReference type="Proteomes" id="UP001189429">
    <property type="component" value="Unassembled WGS sequence"/>
</dbReference>
<feature type="non-terminal residue" evidence="1">
    <location>
        <position position="1"/>
    </location>
</feature>
<sequence length="69" mass="7100">VSRLRLQAALGSDKLRCQQCDKDAVSLYELLQALRLVCGTLSGLPSGRLAAPAPVMEAVAGALAGVAHV</sequence>
<dbReference type="EMBL" id="CAUYUJ010005084">
    <property type="protein sequence ID" value="CAK0812214.1"/>
    <property type="molecule type" value="Genomic_DNA"/>
</dbReference>
<name>A0ABN9R1W5_9DINO</name>
<gene>
    <name evidence="1" type="ORF">PCOR1329_LOCUS16552</name>
</gene>
<organism evidence="1 2">
    <name type="scientific">Prorocentrum cordatum</name>
    <dbReference type="NCBI Taxonomy" id="2364126"/>
    <lineage>
        <taxon>Eukaryota</taxon>
        <taxon>Sar</taxon>
        <taxon>Alveolata</taxon>
        <taxon>Dinophyceae</taxon>
        <taxon>Prorocentrales</taxon>
        <taxon>Prorocentraceae</taxon>
        <taxon>Prorocentrum</taxon>
    </lineage>
</organism>
<comment type="caution">
    <text evidence="1">The sequence shown here is derived from an EMBL/GenBank/DDBJ whole genome shotgun (WGS) entry which is preliminary data.</text>
</comment>
<protein>
    <submittedName>
        <fullName evidence="1">Uncharacterized protein</fullName>
    </submittedName>
</protein>
<keyword evidence="2" id="KW-1185">Reference proteome</keyword>
<evidence type="ECO:0000313" key="1">
    <source>
        <dbReference type="EMBL" id="CAK0812214.1"/>
    </source>
</evidence>
<accession>A0ABN9R1W5</accession>